<dbReference type="KEGG" id="mseo:MSEO_37020"/>
<comment type="function">
    <text evidence="4">Catalyzes the methylation of the lipid moiety of the intermediate compounds phthiotriol and glycosylated phenolphthiotriol dimycoserosates to form phthiocerol dimycocerosates (DIM A) and glycosylated phenolphthiocerol dimycocerosates (PGL).</text>
</comment>
<dbReference type="InterPro" id="IPR054877">
    <property type="entry name" value="PthPhpthDimycoMt"/>
</dbReference>
<comment type="similarity">
    <text evidence="5">Belongs to the methyltransferase superfamily. Phthiotriol/phenolphthiotriol dimycocerosates methyltransferase family.</text>
</comment>
<accession>A0A7I7P2U3</accession>
<dbReference type="InterPro" id="IPR054916">
    <property type="entry name" value="FAmtase_mtf2"/>
</dbReference>
<dbReference type="Gene3D" id="3.40.50.150">
    <property type="entry name" value="Vaccinia Virus protein VP39"/>
    <property type="match status" value="1"/>
</dbReference>
<reference evidence="7 8" key="1">
    <citation type="journal article" date="2019" name="Emerg. Microbes Infect.">
        <title>Comprehensive subspecies identification of 175 nontuberculous mycobacteria species based on 7547 genomic profiles.</title>
        <authorList>
            <person name="Matsumoto Y."/>
            <person name="Kinjo T."/>
            <person name="Motooka D."/>
            <person name="Nabeya D."/>
            <person name="Jung N."/>
            <person name="Uechi K."/>
            <person name="Horii T."/>
            <person name="Iida T."/>
            <person name="Fujita J."/>
            <person name="Nakamura S."/>
        </authorList>
    </citation>
    <scope>NUCLEOTIDE SEQUENCE [LARGE SCALE GENOMIC DNA]</scope>
    <source>
        <strain evidence="7 8">JCM 16018</strain>
    </source>
</reference>
<dbReference type="SUPFAM" id="SSF53335">
    <property type="entry name" value="S-adenosyl-L-methionine-dependent methyltransferases"/>
    <property type="match status" value="1"/>
</dbReference>
<keyword evidence="1" id="KW-0444">Lipid biosynthesis</keyword>
<dbReference type="GO" id="GO:0032259">
    <property type="term" value="P:methylation"/>
    <property type="evidence" value="ECO:0007669"/>
    <property type="project" value="UniProtKB-KW"/>
</dbReference>
<dbReference type="Proteomes" id="UP000466632">
    <property type="component" value="Chromosome"/>
</dbReference>
<gene>
    <name evidence="7" type="ORF">MSEO_37020</name>
</gene>
<name>A0A7I7P2U3_9MYCO</name>
<evidence type="ECO:0000256" key="4">
    <source>
        <dbReference type="ARBA" id="ARBA00037600"/>
    </source>
</evidence>
<proteinExistence type="inferred from homology"/>
<dbReference type="Pfam" id="PF08241">
    <property type="entry name" value="Methyltransf_11"/>
    <property type="match status" value="1"/>
</dbReference>
<evidence type="ECO:0000256" key="2">
    <source>
        <dbReference type="ARBA" id="ARBA00022603"/>
    </source>
</evidence>
<evidence type="ECO:0000256" key="5">
    <source>
        <dbReference type="ARBA" id="ARBA00038330"/>
    </source>
</evidence>
<evidence type="ECO:0000313" key="8">
    <source>
        <dbReference type="Proteomes" id="UP000466632"/>
    </source>
</evidence>
<keyword evidence="2 7" id="KW-0489">Methyltransferase</keyword>
<protein>
    <submittedName>
        <fullName evidence="7">Putative methyltransferase</fullName>
    </submittedName>
</protein>
<dbReference type="CDD" id="cd02440">
    <property type="entry name" value="AdoMet_MTases"/>
    <property type="match status" value="1"/>
</dbReference>
<dbReference type="GO" id="GO:0008757">
    <property type="term" value="F:S-adenosylmethionine-dependent methyltransferase activity"/>
    <property type="evidence" value="ECO:0007669"/>
    <property type="project" value="InterPro"/>
</dbReference>
<evidence type="ECO:0000259" key="6">
    <source>
        <dbReference type="Pfam" id="PF08241"/>
    </source>
</evidence>
<sequence length="280" mass="31740">MALQGQERNLRGLLLCKVNEKYAHYIYEYFYQKFLYRYLTRRLAANDVLFFNYGYEEDPPMGVPLSPSDEPHRFFIQLYHRTATQVDLYGKDVLEVGCGHGGGASYLMRTLQPASYTGLDLNSAGIAFCRKRHKVAGLEFLQGDAENLPFPDQSFDAVINIESSHLYSQFPRFLAEVARVLRPEGHLLYADFRYADCIAGWEAQLADAPLRALSHRVINLEVVRAMEQNAQWWVAFVNAVVPAVARSVIAARGHRLVCGAYEGLQSGGTTEYRMYCFAKA</sequence>
<dbReference type="InterPro" id="IPR013216">
    <property type="entry name" value="Methyltransf_11"/>
</dbReference>
<evidence type="ECO:0000256" key="3">
    <source>
        <dbReference type="ARBA" id="ARBA00022679"/>
    </source>
</evidence>
<organism evidence="7 8">
    <name type="scientific">Mycobacterium seoulense</name>
    <dbReference type="NCBI Taxonomy" id="386911"/>
    <lineage>
        <taxon>Bacteria</taxon>
        <taxon>Bacillati</taxon>
        <taxon>Actinomycetota</taxon>
        <taxon>Actinomycetes</taxon>
        <taxon>Mycobacteriales</taxon>
        <taxon>Mycobacteriaceae</taxon>
        <taxon>Mycobacterium</taxon>
    </lineage>
</organism>
<dbReference type="InterPro" id="IPR050447">
    <property type="entry name" value="Erg6_SMT_methyltransf"/>
</dbReference>
<keyword evidence="1" id="KW-0443">Lipid metabolism</keyword>
<feature type="domain" description="Methyltransferase type 11" evidence="6">
    <location>
        <begin position="94"/>
        <end position="188"/>
    </location>
</feature>
<keyword evidence="8" id="KW-1185">Reference proteome</keyword>
<dbReference type="PANTHER" id="PTHR44068:SF11">
    <property type="entry name" value="GERANYL DIPHOSPHATE 2-C-METHYLTRANSFERASE"/>
    <property type="match status" value="1"/>
</dbReference>
<keyword evidence="3 7" id="KW-0808">Transferase</keyword>
<dbReference type="RefSeq" id="WP_163682583.1">
    <property type="nucleotide sequence ID" value="NZ_AP022582.1"/>
</dbReference>
<dbReference type="NCBIfam" id="NF045823">
    <property type="entry name" value="PthPhpthDimycoMt"/>
    <property type="match status" value="1"/>
</dbReference>
<evidence type="ECO:0000256" key="1">
    <source>
        <dbReference type="ARBA" id="ARBA00022516"/>
    </source>
</evidence>
<dbReference type="PANTHER" id="PTHR44068">
    <property type="entry name" value="ZGC:194242"/>
    <property type="match status" value="1"/>
</dbReference>
<dbReference type="NCBIfam" id="NF045825">
    <property type="entry name" value="FAmtase_mtf2"/>
    <property type="match status" value="1"/>
</dbReference>
<dbReference type="AlphaFoldDB" id="A0A7I7P2U3"/>
<dbReference type="InterPro" id="IPR029063">
    <property type="entry name" value="SAM-dependent_MTases_sf"/>
</dbReference>
<dbReference type="EMBL" id="AP022582">
    <property type="protein sequence ID" value="BBY03203.1"/>
    <property type="molecule type" value="Genomic_DNA"/>
</dbReference>
<evidence type="ECO:0000313" key="7">
    <source>
        <dbReference type="EMBL" id="BBY03203.1"/>
    </source>
</evidence>